<feature type="compositionally biased region" description="Basic and acidic residues" evidence="1">
    <location>
        <begin position="230"/>
        <end position="243"/>
    </location>
</feature>
<evidence type="ECO:0000313" key="3">
    <source>
        <dbReference type="EMBL" id="VAX28620.1"/>
    </source>
</evidence>
<dbReference type="AlphaFoldDB" id="A0A3B1D0X6"/>
<dbReference type="Pfam" id="PF11741">
    <property type="entry name" value="AMIN"/>
    <property type="match status" value="2"/>
</dbReference>
<protein>
    <recommendedName>
        <fullName evidence="2">AMIN domain-containing protein</fullName>
    </recommendedName>
</protein>
<proteinExistence type="predicted"/>
<evidence type="ECO:0000259" key="2">
    <source>
        <dbReference type="Pfam" id="PF11741"/>
    </source>
</evidence>
<dbReference type="EMBL" id="UOGF01000040">
    <property type="protein sequence ID" value="VAX28620.1"/>
    <property type="molecule type" value="Genomic_DNA"/>
</dbReference>
<dbReference type="InterPro" id="IPR021731">
    <property type="entry name" value="AMIN_dom"/>
</dbReference>
<name>A0A3B1D0X6_9ZZZZ</name>
<evidence type="ECO:0000256" key="1">
    <source>
        <dbReference type="SAM" id="MobiDB-lite"/>
    </source>
</evidence>
<feature type="region of interest" description="Disordered" evidence="1">
    <location>
        <begin position="203"/>
        <end position="252"/>
    </location>
</feature>
<reference evidence="3" key="1">
    <citation type="submission" date="2018-06" db="EMBL/GenBank/DDBJ databases">
        <authorList>
            <person name="Zhirakovskaya E."/>
        </authorList>
    </citation>
    <scope>NUCLEOTIDE SEQUENCE</scope>
</reference>
<dbReference type="Gene3D" id="2.60.40.3500">
    <property type="match status" value="2"/>
</dbReference>
<gene>
    <name evidence="3" type="ORF">MNBD_NITROSPIRAE01-794</name>
</gene>
<organism evidence="3">
    <name type="scientific">hydrothermal vent metagenome</name>
    <dbReference type="NCBI Taxonomy" id="652676"/>
    <lineage>
        <taxon>unclassified sequences</taxon>
        <taxon>metagenomes</taxon>
        <taxon>ecological metagenomes</taxon>
    </lineage>
</organism>
<feature type="domain" description="AMIN" evidence="2">
    <location>
        <begin position="273"/>
        <end position="355"/>
    </location>
</feature>
<feature type="domain" description="AMIN" evidence="2">
    <location>
        <begin position="46"/>
        <end position="131"/>
    </location>
</feature>
<accession>A0A3B1D0X6</accession>
<sequence>MAKSGLKMIWLTRLITITVLSGFMWSCTVKTTQRGIGAPDPIKIQDIRVAEGVDKTIIELESEEPILYTSFRLSDPDRLVIEMADVTFGQYQDEIKVSSGPVRSIMLASSGELDVSRLEFELNGLVKTEVRPDGLNIVVEVTRLEKMTGLGKTPQVEAMHKKSFIFFGDGEEKGDGEIKAAEPPLMNLDAKRDPVLLREESIAASPKGGASSLPSLEIPSTPPLPLVKVEAPRPTEKMEKEAEPSPPEMVVETKKIKATSPAKLVTGLRFVEGKSLQLVVSSDGRLSPDIFFVGKNKNRLVIDFPGVKTNIKRDKIMGDTFYVKQVRIGKHPNKLRLVLDLNQRVVFAWAQKQTELWVTIK</sequence>